<feature type="transmembrane region" description="Helical" evidence="4">
    <location>
        <begin position="74"/>
        <end position="93"/>
    </location>
</feature>
<gene>
    <name evidence="6" type="ORF">KAR29_05850</name>
</gene>
<dbReference type="AlphaFoldDB" id="A0A9Q7AKW8"/>
<dbReference type="RefSeq" id="WP_274374681.1">
    <property type="nucleotide sequence ID" value="NZ_CP072943.1"/>
</dbReference>
<evidence type="ECO:0000256" key="1">
    <source>
        <dbReference type="ARBA" id="ARBA00022692"/>
    </source>
</evidence>
<sequence>MAGYGALLLRLTAANFAVNGVSNTYYLLAAYLTCLGLDDPKAAGLVLSSYYASSTLSRPLVGWLVERLPFRSSFLLGATVLLACSLGLALSGPSLSRLLFWRSLMGIGASLFVVALTTYQTLCVPESHRGSSFALTSAGSIAPLVTLVPLAELFLTKGLPFAYALLPVAASLCCLFLAFPFRGDEMPVETGERPGSYGEVFRHRPVLTLFLSVTLFSLTDAAMLSVTGLAHAKGLLASGFISANAAVSVLIRLTAFRLMDRLPRMSLVAPSLALTSSGLILASFASSNALFTACGALFGLGMGFGFPMHLALIGDVAPRPLRAKTSSMVWFFMACCFSLSPLAIGHMAALSGYEGAFRLFGGSLLLAAPGLHFLLWRPLAADRTATAR</sequence>
<dbReference type="SUPFAM" id="SSF103473">
    <property type="entry name" value="MFS general substrate transporter"/>
    <property type="match status" value="1"/>
</dbReference>
<feature type="transmembrane region" description="Helical" evidence="4">
    <location>
        <begin position="99"/>
        <end position="119"/>
    </location>
</feature>
<name>A0A9Q7AKW8_9BACT</name>
<reference evidence="7" key="1">
    <citation type="submission" date="2021-04" db="EMBL/GenBank/DDBJ databases">
        <title>A novel Synergistetes isolate from a pyrite-forming mixed culture.</title>
        <authorList>
            <person name="Bunk B."/>
            <person name="Sproer C."/>
            <person name="Spring S."/>
            <person name="Pester M."/>
        </authorList>
    </citation>
    <scope>NUCLEOTIDE SEQUENCE [LARGE SCALE GENOMIC DNA]</scope>
    <source>
        <strain evidence="7">J.5.4.2-T.3.5.2</strain>
    </source>
</reference>
<dbReference type="PROSITE" id="PS50850">
    <property type="entry name" value="MFS"/>
    <property type="match status" value="1"/>
</dbReference>
<feature type="transmembrane region" description="Helical" evidence="4">
    <location>
        <begin position="329"/>
        <end position="350"/>
    </location>
</feature>
<protein>
    <submittedName>
        <fullName evidence="6">MFS transporter</fullName>
    </submittedName>
</protein>
<feature type="transmembrane region" description="Helical" evidence="4">
    <location>
        <begin position="290"/>
        <end position="317"/>
    </location>
</feature>
<accession>A0A9Q7AKW8</accession>
<feature type="transmembrane region" description="Helical" evidence="4">
    <location>
        <begin position="206"/>
        <end position="229"/>
    </location>
</feature>
<evidence type="ECO:0000256" key="3">
    <source>
        <dbReference type="ARBA" id="ARBA00023136"/>
    </source>
</evidence>
<feature type="transmembrane region" description="Helical" evidence="4">
    <location>
        <begin position="267"/>
        <end position="284"/>
    </location>
</feature>
<dbReference type="InterPro" id="IPR052714">
    <property type="entry name" value="MFS_Exporter"/>
</dbReference>
<feature type="transmembrane region" description="Helical" evidence="4">
    <location>
        <begin position="356"/>
        <end position="376"/>
    </location>
</feature>
<keyword evidence="2 4" id="KW-1133">Transmembrane helix</keyword>
<feature type="transmembrane region" description="Helical" evidence="4">
    <location>
        <begin position="235"/>
        <end position="255"/>
    </location>
</feature>
<proteinExistence type="predicted"/>
<feature type="transmembrane region" description="Helical" evidence="4">
    <location>
        <begin position="161"/>
        <end position="179"/>
    </location>
</feature>
<evidence type="ECO:0000256" key="4">
    <source>
        <dbReference type="SAM" id="Phobius"/>
    </source>
</evidence>
<keyword evidence="1 4" id="KW-0812">Transmembrane</keyword>
<evidence type="ECO:0000313" key="7">
    <source>
        <dbReference type="Proteomes" id="UP000671879"/>
    </source>
</evidence>
<dbReference type="Gene3D" id="1.20.1250.20">
    <property type="entry name" value="MFS general substrate transporter like domains"/>
    <property type="match status" value="1"/>
</dbReference>
<keyword evidence="7" id="KW-1185">Reference proteome</keyword>
<evidence type="ECO:0000313" key="6">
    <source>
        <dbReference type="EMBL" id="QTX33395.1"/>
    </source>
</evidence>
<dbReference type="PANTHER" id="PTHR23531">
    <property type="entry name" value="QUINOLENE RESISTANCE PROTEIN NORA"/>
    <property type="match status" value="1"/>
</dbReference>
<dbReference type="KEGG" id="aram:KAR29_05850"/>
<feature type="transmembrane region" description="Helical" evidence="4">
    <location>
        <begin position="131"/>
        <end position="155"/>
    </location>
</feature>
<evidence type="ECO:0000259" key="5">
    <source>
        <dbReference type="PROSITE" id="PS50850"/>
    </source>
</evidence>
<dbReference type="Pfam" id="PF07690">
    <property type="entry name" value="MFS_1"/>
    <property type="match status" value="1"/>
</dbReference>
<dbReference type="PANTHER" id="PTHR23531:SF1">
    <property type="entry name" value="QUINOLENE RESISTANCE PROTEIN NORA"/>
    <property type="match status" value="1"/>
</dbReference>
<dbReference type="InterPro" id="IPR011701">
    <property type="entry name" value="MFS"/>
</dbReference>
<keyword evidence="3 4" id="KW-0472">Membrane</keyword>
<dbReference type="InterPro" id="IPR036259">
    <property type="entry name" value="MFS_trans_sf"/>
</dbReference>
<dbReference type="Proteomes" id="UP000671879">
    <property type="component" value="Chromosome"/>
</dbReference>
<evidence type="ECO:0000256" key="2">
    <source>
        <dbReference type="ARBA" id="ARBA00022989"/>
    </source>
</evidence>
<feature type="domain" description="Major facilitator superfamily (MFS) profile" evidence="5">
    <location>
        <begin position="1"/>
        <end position="379"/>
    </location>
</feature>
<dbReference type="InterPro" id="IPR020846">
    <property type="entry name" value="MFS_dom"/>
</dbReference>
<dbReference type="GO" id="GO:0022857">
    <property type="term" value="F:transmembrane transporter activity"/>
    <property type="evidence" value="ECO:0007669"/>
    <property type="project" value="InterPro"/>
</dbReference>
<dbReference type="EMBL" id="CP072943">
    <property type="protein sequence ID" value="QTX33395.1"/>
    <property type="molecule type" value="Genomic_DNA"/>
</dbReference>
<organism evidence="6 7">
    <name type="scientific">Aminithiophilus ramosus</name>
    <dbReference type="NCBI Taxonomy" id="3029084"/>
    <lineage>
        <taxon>Bacteria</taxon>
        <taxon>Thermotogati</taxon>
        <taxon>Synergistota</taxon>
        <taxon>Synergistia</taxon>
        <taxon>Synergistales</taxon>
        <taxon>Aminithiophilaceae</taxon>
        <taxon>Aminithiophilus</taxon>
    </lineage>
</organism>